<dbReference type="RefSeq" id="XP_024503875.1">
    <property type="nucleotide sequence ID" value="XM_024650060.1"/>
</dbReference>
<feature type="transmembrane region" description="Helical" evidence="1">
    <location>
        <begin position="134"/>
        <end position="159"/>
    </location>
</feature>
<evidence type="ECO:0000313" key="5">
    <source>
        <dbReference type="WormBase" id="SRAE_1000292700"/>
    </source>
</evidence>
<feature type="transmembrane region" description="Helical" evidence="1">
    <location>
        <begin position="100"/>
        <end position="128"/>
    </location>
</feature>
<evidence type="ECO:0000256" key="1">
    <source>
        <dbReference type="SAM" id="Phobius"/>
    </source>
</evidence>
<reference evidence="2 3" key="1">
    <citation type="submission" date="2014-09" db="EMBL/GenBank/DDBJ databases">
        <authorList>
            <person name="Martin A.A."/>
        </authorList>
    </citation>
    <scope>NUCLEOTIDE SEQUENCE</scope>
    <source>
        <strain evidence="3">ED321</strain>
        <strain evidence="2">ED321 Heterogonic</strain>
    </source>
</reference>
<keyword evidence="1" id="KW-1133">Transmembrane helix</keyword>
<dbReference type="CTD" id="36377039"/>
<sequence length="229" mass="26525">MLSLLIGHNSYTIFSEELPNDTFKKFLNDSSLTSDLFFNDVIVLGSKITFENWKISILESLIYLIIIFIITFIAIFNYIKHMKSLSSSMSKGTKKLHTDFIKIVLLQSSIPYFLIFPAVITYSIFILFGNIHNIFFLGDIIVKLFCIVPTINAILFIFLPRRNRMMFFLIFTDLRNICLCISKKDNDKDNVFGSVDNLSKYFIKKKSQILKYNKEATGRVRALSVAYIE</sequence>
<accession>A0A090MX21</accession>
<name>A0A090MX21_STRRB</name>
<protein>
    <submittedName>
        <fullName evidence="2 4">7TM GPCR, serpentine receptor class d (Srd) family-containing protein</fullName>
    </submittedName>
</protein>
<dbReference type="WormBase" id="SRAE_1000292700">
    <property type="protein sequence ID" value="SRP08510"/>
    <property type="gene ID" value="WBGene00259544"/>
</dbReference>
<dbReference type="Pfam" id="PF10317">
    <property type="entry name" value="7TM_GPCR_Srd"/>
    <property type="match status" value="1"/>
</dbReference>
<keyword evidence="3" id="KW-1185">Reference proteome</keyword>
<evidence type="ECO:0000313" key="2">
    <source>
        <dbReference type="EMBL" id="CEF64674.1"/>
    </source>
</evidence>
<gene>
    <name evidence="2 4 5" type="ORF">SRAE_1000292700</name>
</gene>
<dbReference type="WBParaSite" id="SRAE_1000292700.1">
    <property type="protein sequence ID" value="SRAE_1000292700.1"/>
    <property type="gene ID" value="WBGene00259544"/>
</dbReference>
<dbReference type="InterPro" id="IPR019421">
    <property type="entry name" value="7TM_GPCR_serpentine_rcpt_Srd"/>
</dbReference>
<dbReference type="AlphaFoldDB" id="A0A090MX21"/>
<organism evidence="2">
    <name type="scientific">Strongyloides ratti</name>
    <name type="common">Parasitic roundworm</name>
    <dbReference type="NCBI Taxonomy" id="34506"/>
    <lineage>
        <taxon>Eukaryota</taxon>
        <taxon>Metazoa</taxon>
        <taxon>Ecdysozoa</taxon>
        <taxon>Nematoda</taxon>
        <taxon>Chromadorea</taxon>
        <taxon>Rhabditida</taxon>
        <taxon>Tylenchina</taxon>
        <taxon>Panagrolaimomorpha</taxon>
        <taxon>Strongyloidoidea</taxon>
        <taxon>Strongyloididae</taxon>
        <taxon>Strongyloides</taxon>
    </lineage>
</organism>
<dbReference type="EMBL" id="LN609528">
    <property type="protein sequence ID" value="CEF64674.1"/>
    <property type="molecule type" value="Genomic_DNA"/>
</dbReference>
<reference evidence="4" key="2">
    <citation type="submission" date="2020-12" db="UniProtKB">
        <authorList>
            <consortium name="WormBaseParasite"/>
        </authorList>
    </citation>
    <scope>IDENTIFICATION</scope>
</reference>
<keyword evidence="2" id="KW-0675">Receptor</keyword>
<evidence type="ECO:0000313" key="3">
    <source>
        <dbReference type="Proteomes" id="UP000035682"/>
    </source>
</evidence>
<dbReference type="GeneID" id="36377039"/>
<dbReference type="SUPFAM" id="SSF81321">
    <property type="entry name" value="Family A G protein-coupled receptor-like"/>
    <property type="match status" value="1"/>
</dbReference>
<evidence type="ECO:0000313" key="4">
    <source>
        <dbReference type="WBParaSite" id="SRAE_1000292700.1"/>
    </source>
</evidence>
<dbReference type="Proteomes" id="UP000035682">
    <property type="component" value="Unplaced"/>
</dbReference>
<proteinExistence type="predicted"/>
<keyword evidence="1" id="KW-0472">Membrane</keyword>
<feature type="transmembrane region" description="Helical" evidence="1">
    <location>
        <begin position="61"/>
        <end position="79"/>
    </location>
</feature>
<keyword evidence="1" id="KW-0812">Transmembrane</keyword>